<keyword evidence="10" id="KW-0498">Mitosis</keyword>
<evidence type="ECO:0000256" key="2">
    <source>
        <dbReference type="ARBA" id="ARBA00004186"/>
    </source>
</evidence>
<dbReference type="OrthoDB" id="5566853at2759"/>
<dbReference type="GO" id="GO:0042729">
    <property type="term" value="C:DASH complex"/>
    <property type="evidence" value="ECO:0007669"/>
    <property type="project" value="InterPro"/>
</dbReference>
<evidence type="ECO:0000256" key="8">
    <source>
        <dbReference type="ARBA" id="ARBA00022618"/>
    </source>
</evidence>
<dbReference type="AlphaFoldDB" id="A0A6H0XXF0"/>
<keyword evidence="19" id="KW-1185">Reference proteome</keyword>
<keyword evidence="6" id="KW-0158">Chromosome</keyword>
<keyword evidence="17" id="KW-0175">Coiled coil</keyword>
<keyword evidence="11" id="KW-0995">Kinetochore</keyword>
<reference evidence="18 19" key="1">
    <citation type="journal article" date="2016" name="Sci. Rep.">
        <title>Peltaster fructicola genome reveals evolution from an invasive phytopathogen to an ectophytic parasite.</title>
        <authorList>
            <person name="Xu C."/>
            <person name="Chen H."/>
            <person name="Gleason M.L."/>
            <person name="Xu J.R."/>
            <person name="Liu H."/>
            <person name="Zhang R."/>
            <person name="Sun G."/>
        </authorList>
    </citation>
    <scope>NUCLEOTIDE SEQUENCE [LARGE SCALE GENOMIC DNA]</scope>
    <source>
        <strain evidence="18 19">LNHT1506</strain>
    </source>
</reference>
<dbReference type="GO" id="GO:0051010">
    <property type="term" value="F:microtubule plus-end binding"/>
    <property type="evidence" value="ECO:0007669"/>
    <property type="project" value="TreeGrafter"/>
</dbReference>
<evidence type="ECO:0000256" key="9">
    <source>
        <dbReference type="ARBA" id="ARBA00022701"/>
    </source>
</evidence>
<evidence type="ECO:0000313" key="18">
    <source>
        <dbReference type="EMBL" id="QIW99334.1"/>
    </source>
</evidence>
<organism evidence="18 19">
    <name type="scientific">Peltaster fructicola</name>
    <dbReference type="NCBI Taxonomy" id="286661"/>
    <lineage>
        <taxon>Eukaryota</taxon>
        <taxon>Fungi</taxon>
        <taxon>Dikarya</taxon>
        <taxon>Ascomycota</taxon>
        <taxon>Pezizomycotina</taxon>
        <taxon>Dothideomycetes</taxon>
        <taxon>Dothideomycetes incertae sedis</taxon>
        <taxon>Peltaster</taxon>
    </lineage>
</organism>
<keyword evidence="7" id="KW-0963">Cytoplasm</keyword>
<evidence type="ECO:0000256" key="6">
    <source>
        <dbReference type="ARBA" id="ARBA00022454"/>
    </source>
</evidence>
<evidence type="ECO:0000256" key="7">
    <source>
        <dbReference type="ARBA" id="ARBA00022490"/>
    </source>
</evidence>
<evidence type="ECO:0000256" key="1">
    <source>
        <dbReference type="ARBA" id="ARBA00004123"/>
    </source>
</evidence>
<keyword evidence="12" id="KW-0206">Cytoskeleton</keyword>
<dbReference type="GO" id="GO:0044732">
    <property type="term" value="C:mitotic spindle pole body"/>
    <property type="evidence" value="ECO:0007669"/>
    <property type="project" value="TreeGrafter"/>
</dbReference>
<evidence type="ECO:0000313" key="19">
    <source>
        <dbReference type="Proteomes" id="UP000503462"/>
    </source>
</evidence>
<keyword evidence="15" id="KW-0137">Centromere</keyword>
<dbReference type="Proteomes" id="UP000503462">
    <property type="component" value="Chromosome 3"/>
</dbReference>
<evidence type="ECO:0000256" key="11">
    <source>
        <dbReference type="ARBA" id="ARBA00022838"/>
    </source>
</evidence>
<dbReference type="GO" id="GO:0072686">
    <property type="term" value="C:mitotic spindle"/>
    <property type="evidence" value="ECO:0007669"/>
    <property type="project" value="InterPro"/>
</dbReference>
<evidence type="ECO:0000256" key="10">
    <source>
        <dbReference type="ARBA" id="ARBA00022776"/>
    </source>
</evidence>
<dbReference type="Pfam" id="PF08649">
    <property type="entry name" value="DASH_Dad1"/>
    <property type="match status" value="1"/>
</dbReference>
<evidence type="ECO:0000256" key="5">
    <source>
        <dbReference type="ARBA" id="ARBA00020261"/>
    </source>
</evidence>
<feature type="coiled-coil region" evidence="17">
    <location>
        <begin position="15"/>
        <end position="42"/>
    </location>
</feature>
<dbReference type="EMBL" id="CP051141">
    <property type="protein sequence ID" value="QIW99334.1"/>
    <property type="molecule type" value="Genomic_DNA"/>
</dbReference>
<evidence type="ECO:0000256" key="13">
    <source>
        <dbReference type="ARBA" id="ARBA00023242"/>
    </source>
</evidence>
<protein>
    <recommendedName>
        <fullName evidence="5">DASH complex subunit DAD1</fullName>
    </recommendedName>
    <alternativeName>
        <fullName evidence="16">Outer kinetochore protein DAD1</fullName>
    </alternativeName>
</protein>
<evidence type="ECO:0000256" key="15">
    <source>
        <dbReference type="ARBA" id="ARBA00023328"/>
    </source>
</evidence>
<keyword evidence="8" id="KW-0132">Cell division</keyword>
<evidence type="ECO:0000256" key="3">
    <source>
        <dbReference type="ARBA" id="ARBA00004629"/>
    </source>
</evidence>
<keyword evidence="13" id="KW-0539">Nucleus</keyword>
<keyword evidence="9" id="KW-0493">Microtubule</keyword>
<accession>A0A6H0XXF0</accession>
<evidence type="ECO:0000256" key="12">
    <source>
        <dbReference type="ARBA" id="ARBA00023212"/>
    </source>
</evidence>
<comment type="subcellular location">
    <subcellularLocation>
        <location evidence="3">Chromosome</location>
        <location evidence="3">Centromere</location>
        <location evidence="3">Kinetochore</location>
    </subcellularLocation>
    <subcellularLocation>
        <location evidence="2">Cytoplasm</location>
        <location evidence="2">Cytoskeleton</location>
        <location evidence="2">Spindle</location>
    </subcellularLocation>
    <subcellularLocation>
        <location evidence="1">Nucleus</location>
    </subcellularLocation>
</comment>
<gene>
    <name evidence="18" type="ORF">AMS68_004852</name>
</gene>
<evidence type="ECO:0000256" key="16">
    <source>
        <dbReference type="ARBA" id="ARBA00030566"/>
    </source>
</evidence>
<dbReference type="InterPro" id="IPR013958">
    <property type="entry name" value="DASH_Dad1"/>
</dbReference>
<proteinExistence type="inferred from homology"/>
<evidence type="ECO:0000256" key="4">
    <source>
        <dbReference type="ARBA" id="ARBA00010146"/>
    </source>
</evidence>
<keyword evidence="14" id="KW-0131">Cell cycle</keyword>
<comment type="similarity">
    <text evidence="4">Belongs to the DASH complex DAD1 family.</text>
</comment>
<sequence>MAERSNFEEQRALLLNDVVASMENVLQNINRLNRNLEGIIAVGNEFGQVESLWSQFESVMGKTDTAEGTMKEEGEK</sequence>
<name>A0A6H0XXF0_9PEZI</name>
<dbReference type="GO" id="GO:0005876">
    <property type="term" value="C:spindle microtubule"/>
    <property type="evidence" value="ECO:0007669"/>
    <property type="project" value="TreeGrafter"/>
</dbReference>
<dbReference type="PANTHER" id="PTHR28025:SF1">
    <property type="entry name" value="DASH COMPLEX SUBUNIT DAD1"/>
    <property type="match status" value="1"/>
</dbReference>
<dbReference type="PANTHER" id="PTHR28025">
    <property type="entry name" value="DASH COMPLEX SUBUNIT DAD1"/>
    <property type="match status" value="1"/>
</dbReference>
<dbReference type="GO" id="GO:0051301">
    <property type="term" value="P:cell division"/>
    <property type="evidence" value="ECO:0007669"/>
    <property type="project" value="UniProtKB-KW"/>
</dbReference>
<evidence type="ECO:0000256" key="17">
    <source>
        <dbReference type="SAM" id="Coils"/>
    </source>
</evidence>
<evidence type="ECO:0000256" key="14">
    <source>
        <dbReference type="ARBA" id="ARBA00023306"/>
    </source>
</evidence>